<protein>
    <submittedName>
        <fullName evidence="2">Uncharacterized protein</fullName>
    </submittedName>
</protein>
<accession>A0ABP5LV99</accession>
<feature type="compositionally biased region" description="Low complexity" evidence="1">
    <location>
        <begin position="24"/>
        <end position="38"/>
    </location>
</feature>
<reference evidence="3" key="1">
    <citation type="journal article" date="2019" name="Int. J. Syst. Evol. Microbiol.">
        <title>The Global Catalogue of Microorganisms (GCM) 10K type strain sequencing project: providing services to taxonomists for standard genome sequencing and annotation.</title>
        <authorList>
            <consortium name="The Broad Institute Genomics Platform"/>
            <consortium name="The Broad Institute Genome Sequencing Center for Infectious Disease"/>
            <person name="Wu L."/>
            <person name="Ma J."/>
        </authorList>
    </citation>
    <scope>NUCLEOTIDE SEQUENCE [LARGE SCALE GENOMIC DNA]</scope>
    <source>
        <strain evidence="3">JCM 14560</strain>
    </source>
</reference>
<feature type="region of interest" description="Disordered" evidence="1">
    <location>
        <begin position="635"/>
        <end position="654"/>
    </location>
</feature>
<organism evidence="2 3">
    <name type="scientific">Kitasatospora kazusensis</name>
    <dbReference type="NCBI Taxonomy" id="407974"/>
    <lineage>
        <taxon>Bacteria</taxon>
        <taxon>Bacillati</taxon>
        <taxon>Actinomycetota</taxon>
        <taxon>Actinomycetes</taxon>
        <taxon>Kitasatosporales</taxon>
        <taxon>Streptomycetaceae</taxon>
        <taxon>Kitasatospora</taxon>
    </lineage>
</organism>
<gene>
    <name evidence="2" type="ORF">GCM10009760_53330</name>
</gene>
<feature type="region of interest" description="Disordered" evidence="1">
    <location>
        <begin position="1"/>
        <end position="67"/>
    </location>
</feature>
<proteinExistence type="predicted"/>
<evidence type="ECO:0000313" key="2">
    <source>
        <dbReference type="EMBL" id="GAA2154423.1"/>
    </source>
</evidence>
<evidence type="ECO:0000313" key="3">
    <source>
        <dbReference type="Proteomes" id="UP001422759"/>
    </source>
</evidence>
<name>A0ABP5LV99_9ACTN</name>
<evidence type="ECO:0000256" key="1">
    <source>
        <dbReference type="SAM" id="MobiDB-lite"/>
    </source>
</evidence>
<sequence length="852" mass="89781">MHSELSVSHITRSGDGVGVTREGPAPLDPVAPVAPVVPGQRQEPAGATGTVPAQAGTPQERSSAGRERQAVLAPLALTAVMRSRLRGAVRALLAEPGLAGASDAVRLAAVVLMSRTPDETGVVVIRKPELGRWLGLSADRMKAVVRQVRASGCASMETFKGDHNDDQALKCRMSALWAARGQSGHPLNLTKKEFAVLHGLVEALFAPGWAHRDGTVTEAGPLAGRTGRGAATDRLAALLLVLEANDKGQVRLCGGVVDTKAGRPAVTLARMLGCAPAGAAPVLARLAEAGLVERPRRGVGGLLSRSRLVLPAVAAAHRAGLVKPAESAGSVCREVAQGTAAGFASDLDAATPPVEASVNAETSQVSGVEEAAGAQISDLDVSTPLHASHSPVADVVGELTVDGGFSGEAAVVVKHRRPERAGVREEHTGTAVGDTVDGQTAVHQGEGGPLRGDKPNPSSIDHHDQEQPELSGRGLPRRVVPQLPQDLAPVLASLECLWQRLDRAWARRRITAAVRAELDRIGAWTGNESAGAALADRLRFRLREQGGSALVTDPVGWLIAKGLPQRRECAHLACDDGMRLDTGTNCTACELRLTDRRSTRRALVHEAVSVLPDSATAEQRRTAVDERLHRHAMLRAEQQVADRQRAEQRRGEAEARRAVRKAQVAAAEAALQALACEDCGAERAAGLCASCWSVRATRSAIRECVALVLAGSADLTDREDVNALVTQTRGKLRAEMLRSRPIGADLASIRASDLLTVQNAAAEYRASALVLLTRSPQADAEAEMAHAAAMRRAHRHPTHASAVAAADRAAEQARTNTARHLLVRRLEAVQALRQRAEQIRTVTGAVREAVNA</sequence>
<comment type="caution">
    <text evidence="2">The sequence shown here is derived from an EMBL/GenBank/DDBJ whole genome shotgun (WGS) entry which is preliminary data.</text>
</comment>
<dbReference type="Proteomes" id="UP001422759">
    <property type="component" value="Unassembled WGS sequence"/>
</dbReference>
<feature type="region of interest" description="Disordered" evidence="1">
    <location>
        <begin position="416"/>
        <end position="476"/>
    </location>
</feature>
<feature type="compositionally biased region" description="Basic and acidic residues" evidence="1">
    <location>
        <begin position="640"/>
        <end position="654"/>
    </location>
</feature>
<dbReference type="EMBL" id="BAAANT010000041">
    <property type="protein sequence ID" value="GAA2154423.1"/>
    <property type="molecule type" value="Genomic_DNA"/>
</dbReference>
<feature type="compositionally biased region" description="Basic and acidic residues" evidence="1">
    <location>
        <begin position="419"/>
        <end position="428"/>
    </location>
</feature>
<feature type="compositionally biased region" description="Polar residues" evidence="1">
    <location>
        <begin position="1"/>
        <end position="11"/>
    </location>
</feature>
<keyword evidence="3" id="KW-1185">Reference proteome</keyword>